<keyword evidence="2" id="KW-1185">Reference proteome</keyword>
<evidence type="ECO:0000313" key="2">
    <source>
        <dbReference type="Proteomes" id="UP001597512"/>
    </source>
</evidence>
<dbReference type="InterPro" id="IPR005297">
    <property type="entry name" value="Lipoprotein_repeat"/>
</dbReference>
<organism evidence="1 2">
    <name type="scientific">Spirosoma flavum</name>
    <dbReference type="NCBI Taxonomy" id="2048557"/>
    <lineage>
        <taxon>Bacteria</taxon>
        <taxon>Pseudomonadati</taxon>
        <taxon>Bacteroidota</taxon>
        <taxon>Cytophagia</taxon>
        <taxon>Cytophagales</taxon>
        <taxon>Cytophagaceae</taxon>
        <taxon>Spirosoma</taxon>
    </lineage>
</organism>
<dbReference type="Proteomes" id="UP001597512">
    <property type="component" value="Unassembled WGS sequence"/>
</dbReference>
<dbReference type="PROSITE" id="PS51257">
    <property type="entry name" value="PROKAR_LIPOPROTEIN"/>
    <property type="match status" value="1"/>
</dbReference>
<name>A0ABW6AD44_9BACT</name>
<dbReference type="RefSeq" id="WP_381496762.1">
    <property type="nucleotide sequence ID" value="NZ_JBHUOM010000001.1"/>
</dbReference>
<accession>A0ABW6AD44</accession>
<dbReference type="PANTHER" id="PTHR39335">
    <property type="entry name" value="BLL4220 PROTEIN"/>
    <property type="match status" value="1"/>
</dbReference>
<comment type="caution">
    <text evidence="1">The sequence shown here is derived from an EMBL/GenBank/DDBJ whole genome shotgun (WGS) entry which is preliminary data.</text>
</comment>
<dbReference type="PANTHER" id="PTHR39335:SF1">
    <property type="entry name" value="BLL4220 PROTEIN"/>
    <property type="match status" value="1"/>
</dbReference>
<evidence type="ECO:0000313" key="1">
    <source>
        <dbReference type="EMBL" id="MFD2932568.1"/>
    </source>
</evidence>
<evidence type="ECO:0008006" key="3">
    <source>
        <dbReference type="Google" id="ProtNLM"/>
    </source>
</evidence>
<gene>
    <name evidence="1" type="ORF">ACFS25_02175</name>
</gene>
<dbReference type="EMBL" id="JBHUOM010000001">
    <property type="protein sequence ID" value="MFD2932568.1"/>
    <property type="molecule type" value="Genomic_DNA"/>
</dbReference>
<dbReference type="Pfam" id="PF03640">
    <property type="entry name" value="Lipoprotein_15"/>
    <property type="match status" value="3"/>
</dbReference>
<reference evidence="2" key="1">
    <citation type="journal article" date="2019" name="Int. J. Syst. Evol. Microbiol.">
        <title>The Global Catalogue of Microorganisms (GCM) 10K type strain sequencing project: providing services to taxonomists for standard genome sequencing and annotation.</title>
        <authorList>
            <consortium name="The Broad Institute Genomics Platform"/>
            <consortium name="The Broad Institute Genome Sequencing Center for Infectious Disease"/>
            <person name="Wu L."/>
            <person name="Ma J."/>
        </authorList>
    </citation>
    <scope>NUCLEOTIDE SEQUENCE [LARGE SCALE GENOMIC DNA]</scope>
    <source>
        <strain evidence="2">KCTC 52490</strain>
    </source>
</reference>
<proteinExistence type="predicted"/>
<protein>
    <recommendedName>
        <fullName evidence="3">Lipoprotein</fullName>
    </recommendedName>
</protein>
<sequence length="280" mass="30304">MKPFVYTNRLLVTTLLLVVVLFSCNEENPTIVSPDLALKTSSLGNVLTGEGGKTLYFFAPDVAGDATCSGGCKDVWPVFYKETPTLSAGLKSTDFATITRTDGAKQTTFKGWPLYYFKNDAKAGDVNGENVGNVWMVAKAHYTVMLASRQLIGNDGKSYTFDTKEGTGNSLFLVDSTGRTLYAFANDKNNVNKYTKADLSNNPTWPIFETSAVIGDIPSVLSKTNFTTITSVGKTQLAFKGWPLYYFGPDLAQRGNTKGVSVPKPGVWPVVNLTSPVAPN</sequence>